<evidence type="ECO:0000256" key="4">
    <source>
        <dbReference type="ARBA" id="ARBA00023136"/>
    </source>
</evidence>
<keyword evidence="5" id="KW-0811">Translocation</keyword>
<dbReference type="RefSeq" id="WP_245706013.1">
    <property type="nucleotide sequence ID" value="NZ_FNFO01000003.1"/>
</dbReference>
<gene>
    <name evidence="5" type="primary">tatC</name>
    <name evidence="6" type="ORF">SAMN05421823_103356</name>
</gene>
<comment type="subunit">
    <text evidence="5">Forms a complex with TatA.</text>
</comment>
<dbReference type="PRINTS" id="PR01840">
    <property type="entry name" value="TATCFAMILY"/>
</dbReference>
<feature type="transmembrane region" description="Helical" evidence="5">
    <location>
        <begin position="95"/>
        <end position="116"/>
    </location>
</feature>
<feature type="transmembrane region" description="Helical" evidence="5">
    <location>
        <begin position="137"/>
        <end position="159"/>
    </location>
</feature>
<dbReference type="GO" id="GO:0043953">
    <property type="term" value="P:protein transport by the Tat complex"/>
    <property type="evidence" value="ECO:0007669"/>
    <property type="project" value="UniProtKB-UniRule"/>
</dbReference>
<keyword evidence="5" id="KW-0813">Transport</keyword>
<dbReference type="EMBL" id="FNFO01000003">
    <property type="protein sequence ID" value="SDK71382.1"/>
    <property type="molecule type" value="Genomic_DNA"/>
</dbReference>
<keyword evidence="3 5" id="KW-1133">Transmembrane helix</keyword>
<keyword evidence="5" id="KW-1003">Cell membrane</keyword>
<proteinExistence type="inferred from homology"/>
<comment type="function">
    <text evidence="5">Part of the twin-arginine translocation (Tat) system that transports large folded proteins containing a characteristic twin-arginine motif in their signal peptide across membranes.</text>
</comment>
<dbReference type="Pfam" id="PF00902">
    <property type="entry name" value="TatC"/>
    <property type="match status" value="1"/>
</dbReference>
<dbReference type="HAMAP" id="MF_00902">
    <property type="entry name" value="TatC"/>
    <property type="match status" value="1"/>
</dbReference>
<dbReference type="PANTHER" id="PTHR30371:SF0">
    <property type="entry name" value="SEC-INDEPENDENT PROTEIN TRANSLOCASE PROTEIN TATC, CHLOROPLASTIC-RELATED"/>
    <property type="match status" value="1"/>
</dbReference>
<reference evidence="6 7" key="1">
    <citation type="submission" date="2016-10" db="EMBL/GenBank/DDBJ databases">
        <authorList>
            <person name="de Groot N.N."/>
        </authorList>
    </citation>
    <scope>NUCLEOTIDE SEQUENCE [LARGE SCALE GENOMIC DNA]</scope>
    <source>
        <strain evidence="6 7">DSM 25186</strain>
    </source>
</reference>
<comment type="subcellular location">
    <subcellularLocation>
        <location evidence="5">Cell membrane</location>
        <topology evidence="5">Multi-pass membrane protein</topology>
    </subcellularLocation>
    <subcellularLocation>
        <location evidence="1">Membrane</location>
        <topology evidence="1">Multi-pass membrane protein</topology>
    </subcellularLocation>
</comment>
<evidence type="ECO:0000256" key="3">
    <source>
        <dbReference type="ARBA" id="ARBA00022989"/>
    </source>
</evidence>
<sequence length="290" mass="32979">MRNEDSLDSKEMSFIDHLEELRWHLIRAGLAIGVFSILAFVSKKLIFHDLILGPSRTDFWTYRMFCKLGNLMGSEALCMDKLPFVIQSRTMTGQFSMHLTTSFVVGLICAFPYAFWELWRFIRPGLYDHEKGMTTGAVFWVTLLFMTGIAFGYFIVTPISVNFLSNYQVDESILNEFDILSYVSTVTMIVLACGLMFQLPVVIYVLSKVGVVTPITLRYFRRHALVVILVVSAVITPPDVISQIMVSLPLLLLYEVGIRISAVVVRKRVEKQISALQVRDDAEVPEKTEI</sequence>
<evidence type="ECO:0000313" key="7">
    <source>
        <dbReference type="Proteomes" id="UP000198510"/>
    </source>
</evidence>
<evidence type="ECO:0000313" key="6">
    <source>
        <dbReference type="EMBL" id="SDK71382.1"/>
    </source>
</evidence>
<name>A0A1G9E5J0_9BACT</name>
<dbReference type="AlphaFoldDB" id="A0A1G9E5J0"/>
<evidence type="ECO:0000256" key="2">
    <source>
        <dbReference type="ARBA" id="ARBA00022692"/>
    </source>
</evidence>
<organism evidence="6 7">
    <name type="scientific">Catalinimonas alkaloidigena</name>
    <dbReference type="NCBI Taxonomy" id="1075417"/>
    <lineage>
        <taxon>Bacteria</taxon>
        <taxon>Pseudomonadati</taxon>
        <taxon>Bacteroidota</taxon>
        <taxon>Cytophagia</taxon>
        <taxon>Cytophagales</taxon>
        <taxon>Catalimonadaceae</taxon>
        <taxon>Catalinimonas</taxon>
    </lineage>
</organism>
<keyword evidence="2 5" id="KW-0812">Transmembrane</keyword>
<feature type="transmembrane region" description="Helical" evidence="5">
    <location>
        <begin position="179"/>
        <end position="207"/>
    </location>
</feature>
<dbReference type="STRING" id="1075417.SAMN05421823_103356"/>
<feature type="transmembrane region" description="Helical" evidence="5">
    <location>
        <begin position="219"/>
        <end position="238"/>
    </location>
</feature>
<keyword evidence="4 5" id="KW-0472">Membrane</keyword>
<dbReference type="Proteomes" id="UP000198510">
    <property type="component" value="Unassembled WGS sequence"/>
</dbReference>
<evidence type="ECO:0000256" key="5">
    <source>
        <dbReference type="HAMAP-Rule" id="MF_00902"/>
    </source>
</evidence>
<dbReference type="InterPro" id="IPR002033">
    <property type="entry name" value="TatC"/>
</dbReference>
<dbReference type="GO" id="GO:0009977">
    <property type="term" value="F:proton motive force dependent protein transmembrane transporter activity"/>
    <property type="evidence" value="ECO:0007669"/>
    <property type="project" value="TreeGrafter"/>
</dbReference>
<accession>A0A1G9E5J0</accession>
<feature type="transmembrane region" description="Helical" evidence="5">
    <location>
        <begin position="21"/>
        <end position="41"/>
    </location>
</feature>
<dbReference type="NCBIfam" id="TIGR00945">
    <property type="entry name" value="tatC"/>
    <property type="match status" value="1"/>
</dbReference>
<protein>
    <recommendedName>
        <fullName evidence="5">Sec-independent protein translocase protein TatC</fullName>
    </recommendedName>
</protein>
<dbReference type="GO" id="GO:0033281">
    <property type="term" value="C:TAT protein transport complex"/>
    <property type="evidence" value="ECO:0007669"/>
    <property type="project" value="UniProtKB-UniRule"/>
</dbReference>
<keyword evidence="5" id="KW-0653">Protein transport</keyword>
<evidence type="ECO:0000256" key="1">
    <source>
        <dbReference type="ARBA" id="ARBA00004141"/>
    </source>
</evidence>
<dbReference type="PANTHER" id="PTHR30371">
    <property type="entry name" value="SEC-INDEPENDENT PROTEIN TRANSLOCASE PROTEIN TATC"/>
    <property type="match status" value="1"/>
</dbReference>
<keyword evidence="7" id="KW-1185">Reference proteome</keyword>
<comment type="similarity">
    <text evidence="5">Belongs to the TatC family.</text>
</comment>
<feature type="transmembrane region" description="Helical" evidence="5">
    <location>
        <begin position="244"/>
        <end position="265"/>
    </location>
</feature>
<dbReference type="GO" id="GO:0065002">
    <property type="term" value="P:intracellular protein transmembrane transport"/>
    <property type="evidence" value="ECO:0007669"/>
    <property type="project" value="TreeGrafter"/>
</dbReference>